<feature type="domain" description="DUF306" evidence="1">
    <location>
        <begin position="236"/>
        <end position="342"/>
    </location>
</feature>
<dbReference type="KEGG" id="taer:GT409_07920"/>
<protein>
    <submittedName>
        <fullName evidence="3">META domain-containing protein</fullName>
    </submittedName>
</protein>
<dbReference type="EMBL" id="CP047593">
    <property type="protein sequence ID" value="QHI69381.1"/>
    <property type="molecule type" value="Genomic_DNA"/>
</dbReference>
<reference evidence="3 4" key="1">
    <citation type="submission" date="2020-01" db="EMBL/GenBank/DDBJ databases">
        <title>Ponticoccus aerotolerans gen. nov., sp. nov., an anaerobic bacterium and proposal of Ponticoccusceae fam. nov., Ponticoccusles ord. nov. and Ponticoccuse classis nov. in the phylum Kiritimatiellaeota.</title>
        <authorList>
            <person name="Zhou L.Y."/>
            <person name="Du Z.J."/>
        </authorList>
    </citation>
    <scope>NUCLEOTIDE SEQUENCE [LARGE SCALE GENOMIC DNA]</scope>
    <source>
        <strain evidence="3 4">S-5007</strain>
    </source>
</reference>
<dbReference type="InterPro" id="IPR025485">
    <property type="entry name" value="DUF4377"/>
</dbReference>
<organism evidence="3 4">
    <name type="scientific">Tichowtungia aerotolerans</name>
    <dbReference type="NCBI Taxonomy" id="2697043"/>
    <lineage>
        <taxon>Bacteria</taxon>
        <taxon>Pseudomonadati</taxon>
        <taxon>Kiritimatiellota</taxon>
        <taxon>Tichowtungiia</taxon>
        <taxon>Tichowtungiales</taxon>
        <taxon>Tichowtungiaceae</taxon>
        <taxon>Tichowtungia</taxon>
    </lineage>
</organism>
<dbReference type="RefSeq" id="WP_160628563.1">
    <property type="nucleotide sequence ID" value="NZ_CP047593.1"/>
</dbReference>
<dbReference type="Proteomes" id="UP000464954">
    <property type="component" value="Chromosome"/>
</dbReference>
<dbReference type="PANTHER" id="PTHR35535">
    <property type="entry name" value="HEAT SHOCK PROTEIN HSLJ"/>
    <property type="match status" value="1"/>
</dbReference>
<dbReference type="InterPro" id="IPR053147">
    <property type="entry name" value="Hsp_HslJ-like"/>
</dbReference>
<feature type="domain" description="DUF4377" evidence="2">
    <location>
        <begin position="30"/>
        <end position="110"/>
    </location>
</feature>
<accession>A0A6P1M6B2</accession>
<dbReference type="Pfam" id="PF03724">
    <property type="entry name" value="META"/>
    <property type="match status" value="2"/>
</dbReference>
<gene>
    <name evidence="3" type="ORF">GT409_07920</name>
</gene>
<keyword evidence="4" id="KW-1185">Reference proteome</keyword>
<dbReference type="InterPro" id="IPR005184">
    <property type="entry name" value="DUF306_Meta_HslJ"/>
</dbReference>
<dbReference type="Gene3D" id="2.40.128.270">
    <property type="match status" value="2"/>
</dbReference>
<name>A0A6P1M6B2_9BACT</name>
<evidence type="ECO:0000259" key="2">
    <source>
        <dbReference type="Pfam" id="PF14302"/>
    </source>
</evidence>
<proteinExistence type="predicted"/>
<evidence type="ECO:0000313" key="3">
    <source>
        <dbReference type="EMBL" id="QHI69381.1"/>
    </source>
</evidence>
<dbReference type="PROSITE" id="PS51257">
    <property type="entry name" value="PROKAR_LIPOPROTEIN"/>
    <property type="match status" value="1"/>
</dbReference>
<feature type="domain" description="DUF306" evidence="1">
    <location>
        <begin position="120"/>
        <end position="222"/>
    </location>
</feature>
<evidence type="ECO:0000259" key="1">
    <source>
        <dbReference type="Pfam" id="PF03724"/>
    </source>
</evidence>
<dbReference type="InterPro" id="IPR038670">
    <property type="entry name" value="HslJ-like_sf"/>
</dbReference>
<sequence length="345" mass="37468">MNVFRNGFLAGMVALLLQGCSTIPQNSVYWVRGFKVEGSAGAGKMKSLQVYRGDHLADATWENFHALIAGFDFEPGFLKKIEVKEENLALETLPADTSSIKYTLVQELERLADPCFELEGDWILASISSGPVNRMVKLPTLSLSLNEMRISGSGGCNHYSAAVSRLTDSNIMLGPVAATKRACVNKNIEADYLANLNRVKQYALVDSRLVFSDEKGTELLAFIKKSEPPADPRLHDVWGLLRIAGKTVSPKQGPHLEINLTDKQVFGNDGCNDFRGAIEHAAGSSITLGTIASTRKMCMDMEVPDAFSKALGNMAGKAVSYKISGLTLVFLDADGNELLAFKKAD</sequence>
<dbReference type="AlphaFoldDB" id="A0A6P1M6B2"/>
<dbReference type="PANTHER" id="PTHR35535:SF2">
    <property type="entry name" value="DUF306 DOMAIN-CONTAINING PROTEIN"/>
    <property type="match status" value="1"/>
</dbReference>
<evidence type="ECO:0000313" key="4">
    <source>
        <dbReference type="Proteomes" id="UP000464954"/>
    </source>
</evidence>
<dbReference type="Pfam" id="PF14302">
    <property type="entry name" value="DUF4377"/>
    <property type="match status" value="1"/>
</dbReference>